<dbReference type="SUPFAM" id="SSF55781">
    <property type="entry name" value="GAF domain-like"/>
    <property type="match status" value="1"/>
</dbReference>
<name>A0A1H1BWX8_NATTX</name>
<dbReference type="STRING" id="1095778.SAMN04489842_1185"/>
<dbReference type="Pfam" id="PF09339">
    <property type="entry name" value="HTH_IclR"/>
    <property type="match status" value="1"/>
</dbReference>
<keyword evidence="2 6" id="KW-0238">DNA-binding</keyword>
<dbReference type="Pfam" id="PF01614">
    <property type="entry name" value="IclR_C"/>
    <property type="match status" value="1"/>
</dbReference>
<dbReference type="PANTHER" id="PTHR30136">
    <property type="entry name" value="HELIX-TURN-HELIX TRANSCRIPTIONAL REGULATOR, ICLR FAMILY"/>
    <property type="match status" value="1"/>
</dbReference>
<keyword evidence="3" id="KW-0804">Transcription</keyword>
<dbReference type="InterPro" id="IPR036388">
    <property type="entry name" value="WH-like_DNA-bd_sf"/>
</dbReference>
<dbReference type="OrthoDB" id="14763at2157"/>
<dbReference type="SUPFAM" id="SSF46785">
    <property type="entry name" value="Winged helix' DNA-binding domain"/>
    <property type="match status" value="1"/>
</dbReference>
<dbReference type="GO" id="GO:0003677">
    <property type="term" value="F:DNA binding"/>
    <property type="evidence" value="ECO:0007669"/>
    <property type="project" value="UniProtKB-KW"/>
</dbReference>
<dbReference type="InterPro" id="IPR029016">
    <property type="entry name" value="GAF-like_dom_sf"/>
</dbReference>
<evidence type="ECO:0000259" key="5">
    <source>
        <dbReference type="PROSITE" id="PS51078"/>
    </source>
</evidence>
<reference evidence="7" key="1">
    <citation type="submission" date="2016-10" db="EMBL/GenBank/DDBJ databases">
        <authorList>
            <person name="Varghese N."/>
            <person name="Submissions S."/>
        </authorList>
    </citation>
    <scope>NUCLEOTIDE SEQUENCE [LARGE SCALE GENOMIC DNA]</scope>
    <source>
        <strain evidence="7">DSM 24767</strain>
    </source>
</reference>
<dbReference type="PANTHER" id="PTHR30136:SF35">
    <property type="entry name" value="HTH-TYPE TRANSCRIPTIONAL REGULATOR RV1719"/>
    <property type="match status" value="1"/>
</dbReference>
<dbReference type="SMART" id="SM00346">
    <property type="entry name" value="HTH_ICLR"/>
    <property type="match status" value="1"/>
</dbReference>
<protein>
    <submittedName>
        <fullName evidence="6">DNA-binding transcriptional regulator, IclR family</fullName>
    </submittedName>
</protein>
<evidence type="ECO:0000256" key="3">
    <source>
        <dbReference type="ARBA" id="ARBA00023163"/>
    </source>
</evidence>
<dbReference type="AlphaFoldDB" id="A0A1H1BWX8"/>
<evidence type="ECO:0000256" key="2">
    <source>
        <dbReference type="ARBA" id="ARBA00023125"/>
    </source>
</evidence>
<evidence type="ECO:0000256" key="1">
    <source>
        <dbReference type="ARBA" id="ARBA00023015"/>
    </source>
</evidence>
<dbReference type="GO" id="GO:0003700">
    <property type="term" value="F:DNA-binding transcription factor activity"/>
    <property type="evidence" value="ECO:0007669"/>
    <property type="project" value="TreeGrafter"/>
</dbReference>
<proteinExistence type="predicted"/>
<dbReference type="Proteomes" id="UP000198848">
    <property type="component" value="Unassembled WGS sequence"/>
</dbReference>
<keyword evidence="1" id="KW-0805">Transcription regulation</keyword>
<sequence>MTGNDRGRTKTTATTFRVIEALSQRGGGRVTELADELGLAKSTVHRHLSTLEDLEYVVNEGGTYRLGFRFLELGERTRTRSEAYQLAAQKVDDLAEETDERAQFIVHEHGKGVYVFRATGERAVQTDSEVGKRIPLHATAAGKAILAHLPRERASEIVDQHGLEAVTPNTVTETEALFDQLETIRERGYSINNQENIEGLRAVGVPVQYGNGTVIGALSVSGPTHRFSDELVEETLPTLLLGAANELELNIQYS</sequence>
<dbReference type="InterPro" id="IPR050707">
    <property type="entry name" value="HTH_MetabolicPath_Reg"/>
</dbReference>
<evidence type="ECO:0000259" key="4">
    <source>
        <dbReference type="PROSITE" id="PS51077"/>
    </source>
</evidence>
<evidence type="ECO:0000313" key="7">
    <source>
        <dbReference type="Proteomes" id="UP000198848"/>
    </source>
</evidence>
<dbReference type="Gene3D" id="1.10.10.10">
    <property type="entry name" value="Winged helix-like DNA-binding domain superfamily/Winged helix DNA-binding domain"/>
    <property type="match status" value="1"/>
</dbReference>
<feature type="domain" description="IclR-ED" evidence="5">
    <location>
        <begin position="69"/>
        <end position="253"/>
    </location>
</feature>
<dbReference type="RefSeq" id="WP_090378682.1">
    <property type="nucleotide sequence ID" value="NZ_FNLC01000001.1"/>
</dbReference>
<dbReference type="InterPro" id="IPR011991">
    <property type="entry name" value="ArsR-like_HTH"/>
</dbReference>
<dbReference type="InterPro" id="IPR005471">
    <property type="entry name" value="Tscrpt_reg_IclR_N"/>
</dbReference>
<feature type="domain" description="HTH iclR-type" evidence="4">
    <location>
        <begin position="9"/>
        <end position="68"/>
    </location>
</feature>
<dbReference type="InterPro" id="IPR036390">
    <property type="entry name" value="WH_DNA-bd_sf"/>
</dbReference>
<gene>
    <name evidence="6" type="ORF">SAMN04489842_1185</name>
</gene>
<dbReference type="Gene3D" id="3.30.450.40">
    <property type="match status" value="1"/>
</dbReference>
<dbReference type="EMBL" id="FNLC01000001">
    <property type="protein sequence ID" value="SDQ56444.1"/>
    <property type="molecule type" value="Genomic_DNA"/>
</dbReference>
<evidence type="ECO:0000313" key="6">
    <source>
        <dbReference type="EMBL" id="SDQ56444.1"/>
    </source>
</evidence>
<organism evidence="6 7">
    <name type="scientific">Natronobacterium texcoconense</name>
    <dbReference type="NCBI Taxonomy" id="1095778"/>
    <lineage>
        <taxon>Archaea</taxon>
        <taxon>Methanobacteriati</taxon>
        <taxon>Methanobacteriota</taxon>
        <taxon>Stenosarchaea group</taxon>
        <taxon>Halobacteria</taxon>
        <taxon>Halobacteriales</taxon>
        <taxon>Natrialbaceae</taxon>
        <taxon>Natronobacterium</taxon>
    </lineage>
</organism>
<dbReference type="GO" id="GO:0045892">
    <property type="term" value="P:negative regulation of DNA-templated transcription"/>
    <property type="evidence" value="ECO:0007669"/>
    <property type="project" value="TreeGrafter"/>
</dbReference>
<dbReference type="PROSITE" id="PS51078">
    <property type="entry name" value="ICLR_ED"/>
    <property type="match status" value="1"/>
</dbReference>
<accession>A0A1H1BWX8</accession>
<dbReference type="InterPro" id="IPR014757">
    <property type="entry name" value="Tscrpt_reg_IclR_C"/>
</dbReference>
<dbReference type="PROSITE" id="PS51077">
    <property type="entry name" value="HTH_ICLR"/>
    <property type="match status" value="1"/>
</dbReference>
<keyword evidence="7" id="KW-1185">Reference proteome</keyword>
<dbReference type="CDD" id="cd00090">
    <property type="entry name" value="HTH_ARSR"/>
    <property type="match status" value="1"/>
</dbReference>